<accession>A0A1V4STG7</accession>
<dbReference type="CDD" id="cd05013">
    <property type="entry name" value="SIS_RpiR"/>
    <property type="match status" value="1"/>
</dbReference>
<dbReference type="SUPFAM" id="SSF46689">
    <property type="entry name" value="Homeodomain-like"/>
    <property type="match status" value="1"/>
</dbReference>
<reference evidence="6 7" key="1">
    <citation type="submission" date="2016-02" db="EMBL/GenBank/DDBJ databases">
        <title>Genome sequence of Clostridium thermobutyricum DSM 4928.</title>
        <authorList>
            <person name="Poehlein A."/>
            <person name="Daniel R."/>
        </authorList>
    </citation>
    <scope>NUCLEOTIDE SEQUENCE [LARGE SCALE GENOMIC DNA]</scope>
    <source>
        <strain evidence="6 7">DSM 4928</strain>
    </source>
</reference>
<dbReference type="InterPro" id="IPR009057">
    <property type="entry name" value="Homeodomain-like_sf"/>
</dbReference>
<gene>
    <name evidence="6" type="primary">glvR_2</name>
    <name evidence="6" type="ORF">CLTHE_21830</name>
</gene>
<evidence type="ECO:0000256" key="1">
    <source>
        <dbReference type="ARBA" id="ARBA00023015"/>
    </source>
</evidence>
<evidence type="ECO:0000256" key="3">
    <source>
        <dbReference type="ARBA" id="ARBA00023163"/>
    </source>
</evidence>
<feature type="domain" description="SIS" evidence="5">
    <location>
        <begin position="72"/>
        <end position="214"/>
    </location>
</feature>
<keyword evidence="1" id="KW-0805">Transcription regulation</keyword>
<keyword evidence="2" id="KW-0238">DNA-binding</keyword>
<dbReference type="AlphaFoldDB" id="A0A1V4STG7"/>
<dbReference type="InterPro" id="IPR036388">
    <property type="entry name" value="WH-like_DNA-bd_sf"/>
</dbReference>
<dbReference type="PANTHER" id="PTHR30514:SF1">
    <property type="entry name" value="HTH-TYPE TRANSCRIPTIONAL REGULATOR HEXR-RELATED"/>
    <property type="match status" value="1"/>
</dbReference>
<evidence type="ECO:0000256" key="2">
    <source>
        <dbReference type="ARBA" id="ARBA00023125"/>
    </source>
</evidence>
<feature type="domain" description="HTH rpiR-type" evidence="4">
    <location>
        <begin position="1"/>
        <end position="43"/>
    </location>
</feature>
<dbReference type="PANTHER" id="PTHR30514">
    <property type="entry name" value="GLUCOKINASE"/>
    <property type="match status" value="1"/>
</dbReference>
<name>A0A1V4STG7_9CLOT</name>
<dbReference type="Gene3D" id="1.10.10.10">
    <property type="entry name" value="Winged helix-like DNA-binding domain superfamily/Winged helix DNA-binding domain"/>
    <property type="match status" value="1"/>
</dbReference>
<organism evidence="6 7">
    <name type="scientific">Clostridium thermobutyricum DSM 4928</name>
    <dbReference type="NCBI Taxonomy" id="1121339"/>
    <lineage>
        <taxon>Bacteria</taxon>
        <taxon>Bacillati</taxon>
        <taxon>Bacillota</taxon>
        <taxon>Clostridia</taxon>
        <taxon>Eubacteriales</taxon>
        <taxon>Clostridiaceae</taxon>
        <taxon>Clostridium</taxon>
    </lineage>
</organism>
<protein>
    <submittedName>
        <fullName evidence="6">HTH-type transcriptional regulator GlvR</fullName>
    </submittedName>
</protein>
<dbReference type="Gene3D" id="3.40.50.10490">
    <property type="entry name" value="Glucose-6-phosphate isomerase like protein, domain 1"/>
    <property type="match status" value="1"/>
</dbReference>
<dbReference type="Pfam" id="PF01418">
    <property type="entry name" value="HTH_6"/>
    <property type="match status" value="1"/>
</dbReference>
<keyword evidence="3" id="KW-0804">Transcription</keyword>
<evidence type="ECO:0000259" key="5">
    <source>
        <dbReference type="PROSITE" id="PS51464"/>
    </source>
</evidence>
<proteinExistence type="predicted"/>
<dbReference type="InterPro" id="IPR046348">
    <property type="entry name" value="SIS_dom_sf"/>
</dbReference>
<sequence length="214" mass="24178">MTIRELSEEIHISTTSILRFCKKCGVEGFSEFKTVLKSNNNLYKIEKSFGEVDILDEFSKNLPMINKNIEEVAEKVKRKDIILFIGFGNSGAIASYGAKYMAHFDKFTISIDDPYYNLNAKALNNSVAIIISVSGENISSIEIVEKLRSIGIETISITNKKTSTLAKLTDYTINYYISREGYTYPDSKFLEYGDVTSQLPTIYIIERLSKIIGK</sequence>
<dbReference type="InterPro" id="IPR035472">
    <property type="entry name" value="RpiR-like_SIS"/>
</dbReference>
<dbReference type="GO" id="GO:1901135">
    <property type="term" value="P:carbohydrate derivative metabolic process"/>
    <property type="evidence" value="ECO:0007669"/>
    <property type="project" value="InterPro"/>
</dbReference>
<dbReference type="GO" id="GO:0097367">
    <property type="term" value="F:carbohydrate derivative binding"/>
    <property type="evidence" value="ECO:0007669"/>
    <property type="project" value="InterPro"/>
</dbReference>
<dbReference type="GO" id="GO:0003700">
    <property type="term" value="F:DNA-binding transcription factor activity"/>
    <property type="evidence" value="ECO:0007669"/>
    <property type="project" value="InterPro"/>
</dbReference>
<dbReference type="SUPFAM" id="SSF53697">
    <property type="entry name" value="SIS domain"/>
    <property type="match status" value="1"/>
</dbReference>
<evidence type="ECO:0000259" key="4">
    <source>
        <dbReference type="PROSITE" id="PS51071"/>
    </source>
</evidence>
<dbReference type="OrthoDB" id="9762536at2"/>
<dbReference type="InterPro" id="IPR047640">
    <property type="entry name" value="RpiR-like"/>
</dbReference>
<evidence type="ECO:0000313" key="6">
    <source>
        <dbReference type="EMBL" id="OPX47144.1"/>
    </source>
</evidence>
<evidence type="ECO:0000313" key="7">
    <source>
        <dbReference type="Proteomes" id="UP000191448"/>
    </source>
</evidence>
<dbReference type="PROSITE" id="PS51464">
    <property type="entry name" value="SIS"/>
    <property type="match status" value="1"/>
</dbReference>
<dbReference type="Pfam" id="PF01380">
    <property type="entry name" value="SIS"/>
    <property type="match status" value="1"/>
</dbReference>
<dbReference type="InterPro" id="IPR000281">
    <property type="entry name" value="HTH_RpiR"/>
</dbReference>
<dbReference type="PROSITE" id="PS51071">
    <property type="entry name" value="HTH_RPIR"/>
    <property type="match status" value="1"/>
</dbReference>
<dbReference type="GO" id="GO:0003677">
    <property type="term" value="F:DNA binding"/>
    <property type="evidence" value="ECO:0007669"/>
    <property type="project" value="UniProtKB-KW"/>
</dbReference>
<dbReference type="EMBL" id="LTAY01000058">
    <property type="protein sequence ID" value="OPX47144.1"/>
    <property type="molecule type" value="Genomic_DNA"/>
</dbReference>
<comment type="caution">
    <text evidence="6">The sequence shown here is derived from an EMBL/GenBank/DDBJ whole genome shotgun (WGS) entry which is preliminary data.</text>
</comment>
<dbReference type="Proteomes" id="UP000191448">
    <property type="component" value="Unassembled WGS sequence"/>
</dbReference>
<dbReference type="InterPro" id="IPR001347">
    <property type="entry name" value="SIS_dom"/>
</dbReference>